<evidence type="ECO:0000256" key="3">
    <source>
        <dbReference type="ARBA" id="ARBA00019596"/>
    </source>
</evidence>
<dbReference type="GeneID" id="28829822"/>
<dbReference type="InParanoid" id="A0A194X1X7"/>
<evidence type="ECO:0000259" key="8">
    <source>
        <dbReference type="Pfam" id="PF16134"/>
    </source>
</evidence>
<feature type="compositionally biased region" description="Basic and acidic residues" evidence="5">
    <location>
        <begin position="2319"/>
        <end position="2357"/>
    </location>
</feature>
<feature type="compositionally biased region" description="Low complexity" evidence="5">
    <location>
        <begin position="93"/>
        <end position="106"/>
    </location>
</feature>
<reference evidence="9 10" key="1">
    <citation type="submission" date="2015-10" db="EMBL/GenBank/DDBJ databases">
        <title>Full genome of DAOMC 229536 Phialocephala scopiformis, a fungal endophyte of spruce producing the potent anti-insectan compound rugulosin.</title>
        <authorList>
            <consortium name="DOE Joint Genome Institute"/>
            <person name="Walker A.K."/>
            <person name="Frasz S.L."/>
            <person name="Seifert K.A."/>
            <person name="Miller J.D."/>
            <person name="Mondo S.J."/>
            <person name="Labutti K."/>
            <person name="Lipzen A."/>
            <person name="Dockter R."/>
            <person name="Kennedy M."/>
            <person name="Grigoriev I.V."/>
            <person name="Spatafora J.W."/>
        </authorList>
    </citation>
    <scope>NUCLEOTIDE SEQUENCE [LARGE SCALE GENOMIC DNA]</scope>
    <source>
        <strain evidence="9 10">CBS 120377</strain>
    </source>
</reference>
<dbReference type="InterPro" id="IPR032302">
    <property type="entry name" value="THOC2_N"/>
</dbReference>
<feature type="domain" description="THO complex subunitTHOC2 C-terminal" evidence="6">
    <location>
        <begin position="1221"/>
        <end position="1532"/>
    </location>
</feature>
<comment type="subcellular location">
    <subcellularLocation>
        <location evidence="1">Nucleus</location>
    </subcellularLocation>
</comment>
<feature type="compositionally biased region" description="Polar residues" evidence="5">
    <location>
        <begin position="2033"/>
        <end position="2058"/>
    </location>
</feature>
<feature type="compositionally biased region" description="Polar residues" evidence="5">
    <location>
        <begin position="1988"/>
        <end position="2000"/>
    </location>
</feature>
<feature type="compositionally biased region" description="Basic and acidic residues" evidence="5">
    <location>
        <begin position="2239"/>
        <end position="2251"/>
    </location>
</feature>
<dbReference type="GO" id="GO:0000445">
    <property type="term" value="C:THO complex part of transcription export complex"/>
    <property type="evidence" value="ECO:0007669"/>
    <property type="project" value="TreeGrafter"/>
</dbReference>
<feature type="domain" description="THO complex subunitTHOC2 N-terminal" evidence="7">
    <location>
        <begin position="852"/>
        <end position="928"/>
    </location>
</feature>
<dbReference type="Pfam" id="PF16134">
    <property type="entry name" value="THOC2_N"/>
    <property type="match status" value="1"/>
</dbReference>
<evidence type="ECO:0000256" key="5">
    <source>
        <dbReference type="SAM" id="MobiDB-lite"/>
    </source>
</evidence>
<feature type="compositionally biased region" description="Low complexity" evidence="5">
    <location>
        <begin position="569"/>
        <end position="579"/>
    </location>
</feature>
<feature type="compositionally biased region" description="Basic and acidic residues" evidence="5">
    <location>
        <begin position="2374"/>
        <end position="2418"/>
    </location>
</feature>
<evidence type="ECO:0000256" key="1">
    <source>
        <dbReference type="ARBA" id="ARBA00004123"/>
    </source>
</evidence>
<feature type="compositionally biased region" description="Basic and acidic residues" evidence="5">
    <location>
        <begin position="1847"/>
        <end position="1869"/>
    </location>
</feature>
<dbReference type="FunCoup" id="A0A194X1X7">
    <property type="interactions" value="610"/>
</dbReference>
<feature type="region of interest" description="Disordered" evidence="5">
    <location>
        <begin position="535"/>
        <end position="590"/>
    </location>
</feature>
<feature type="compositionally biased region" description="Basic residues" evidence="5">
    <location>
        <begin position="2252"/>
        <end position="2261"/>
    </location>
</feature>
<evidence type="ECO:0000259" key="6">
    <source>
        <dbReference type="Pfam" id="PF11262"/>
    </source>
</evidence>
<evidence type="ECO:0000256" key="2">
    <source>
        <dbReference type="ARBA" id="ARBA00007857"/>
    </source>
</evidence>
<feature type="region of interest" description="Disordered" evidence="5">
    <location>
        <begin position="1574"/>
        <end position="2418"/>
    </location>
</feature>
<gene>
    <name evidence="9" type="ORF">LY89DRAFT_736250</name>
</gene>
<sequence length="2418" mass="267621">MAPKRKRNDRASVDGGDNRPSPHRPQNAALAQHDRGGDMREGQRRSSRGGQGGAGGRGGRRNDGRDNPNKLNLSGAGRATPTPGPMSPPPRPSSAAATPTQTPTPTIDLPSPVAKREPAPYYYEFLTEERMAAWEATGRTEVIARGSQARQDEDPMDLSCVIQEIVRATWDGQLDALDAGSCLKEILGPQLFSEAEPSGSFDPHTIFLDQISIMYEAEDPSPTSQLLRSFCLATGVSATSMREKLDAKMLQDLGLTRDTFIRVGVRQATNLLYRQANYNLLREESEGYSKLVTELFTTSGGEPPSKEYVEETFERVKALIGTFDLDVGRVLDITLDVFAAVLVKHFRFFVKFLRISSWWPRNGELDSSMRHGGLPRWALPSSPGWMPTEEDEALSKDKRLERDLLFWDRARKIGLDAFFELGSTPIIGDEIKQRLLKARGSGDADLDADRAWIEATGTLPPSGNRVAAQLLGFKLRFYASEARDKEDVLPANLIYLAALLIKIGFISLRDLHPHLWPLDQDMPALRESRMKKLAEEEKAARSGGDNALTRAGALTDDSVPTTRAREAAPAKAEPAAKLAPEVEDKDKLDEPSDQKVQLLTCLLTIGAIPEAMYILGRFPWLTEAYPDLVDLINRILHHSIDQVYRTVQPTATLNKAFTTKRVADVDQSGMPKGQVRLTEVPSKKQLRWPFPEKFDTNESTSYRFYWDEWADNVPVCQNVDDMFTLCDTFLNFVGPAVGKDAALLSKLARIGLKNLADDHSPQNLTRWEGLLKRLLVPALSVTKGNTQIANEIWDLLRFYPLSVRYSIYGEWFQGATSRLPAIMSVFTRTRAETNATMKRISKNNIPSMARTLAKASYSSPGIVFEVALGQIEAYNNLTEVVVECAKYFSDLGFDVLVWSLLVALGGKNRKRTNAEFALLPSKWLLALSTFSGKVFKRYGLMNLSPVLKYVNDQLFRVNATDLVILKELITQMAGVLPSTDYGDLSIIAMTGGETLRKFTLMELQDKRYECLKTGKRLLRTLTDNKLAGELLIQIAQHRQSAIYKISDEDAHIKLLATMVDDTQAILSQYLDFLRSNLSVEDFDENVPGIPELLKDFGLEPGLAFMIGRVSVAYNKSHSPKAAPNGVVKALTPPEEIADADGDVKMGGEEAALVNGDHGTPDANLINGITKEDTPMTDVKEDLPTRSTSGSEPPQSPVVPSGNTMSAIIGIVRSILPESTFETISPEFYATFWTSALNDLVVPQPSYDLAVESLIQKEKEVTISSSSSRSSAHAREEEKAKRKAISDVREAVFLEMKKLVGGASMRKQRLLKDKASWFLSAARGDDISDTLLEKCLIPRLVLSPIDAEYCFKMVRFLHDNGVPHFRTLSLYARFFRTNRLRTLIFTCTVREAENLGRFIRLALQDLARWHEDIALYQKEALGLATQKLSGFAKALDEEGKPKAFLEHDGEKGFRNILYMWHKNLNSAIRDCLEGTEWMHVRNALTILKTVVNVYPAVDFMGHAFIKQLEVIAKREKGVREDLALAANAVLVTLRLASSKWVMVQAFHSAIPPTQTNGAQTNPKSVPAAVPKSTLKPTAQEFKPQSRASSVGVATPKVTHTMEVEDGEVDDAKGSAPTATSSTNAINKSVDPKADVPRPTLEPKKSEILDRREQIKRENAAKLVSTQPQSHANIPPRPDSRNSTLDRASPSLPNRPDAPFPSRDLMDRHPPRHGERRDGRDSRLSDPRGMDRSSNRPGDRPREYSSNDRRGVEPAPRDLNRPSDRGLGPERERIRPDPPPRWTGEPSRDNHDRFTNGARPSNDGRLSRDMPPPRSSSDRGPAANTERVPPVNTDRQELINPERAALISGEKEVSRSESPRRGREDTRDRGSRPQSPRRHPSEKDHFDSRRDDRGGRNLPVEPYSSSRGRGDDSQPPPAGPRSDRAADRDRAAPNDRSAFQPSQPLPRNMDLDHGRLNANPRQQADPNFGRLNPAPVSDIPSGPRDRNSRGNRPTNAPTSRQTGRAPAQADIPRPPSPDKQPPTGPSVNRHPRRTASGQYDPTSTTGTSAPNTPVTASPATSIHPDRLAALQPASPAATPPIHPERLRALANPHETPIKPQPPRQAGNDHARPHVPPVVTAAGPPSGPKGSQSSPTIPQNGFAAPTGPASATERAARGGRRQLAGINTMLQQAQHGPDRVNTRGRGGRMGSGIGPDTPISGPSTPSIPPPPPPGPPPAREVGRDLINNSDRADLIPSSVAPVDERDRDRNGRRERSGRHSRRSSRSPVRERDAKRGPEDDRLRNEYRDRTDRPRGERGDVDKERHQPRSSPPRDSGSGRDGPGGRDNGRDRERERDRDRNEGRRDGREGRERDDIRDPHEAGWGGERGGSERGPSGRSRDLRGETRGDERRDTRGTREDGGRKRHSDEGMERGRDSKRPRR</sequence>
<feature type="compositionally biased region" description="Basic and acidic residues" evidence="5">
    <location>
        <begin position="2264"/>
        <end position="2303"/>
    </location>
</feature>
<dbReference type="InterPro" id="IPR021418">
    <property type="entry name" value="THO_THOC2_C"/>
</dbReference>
<evidence type="ECO:0000313" key="9">
    <source>
        <dbReference type="EMBL" id="KUJ14203.1"/>
    </source>
</evidence>
<feature type="compositionally biased region" description="Pro residues" evidence="5">
    <location>
        <begin position="82"/>
        <end position="92"/>
    </location>
</feature>
<feature type="compositionally biased region" description="Low complexity" evidence="5">
    <location>
        <begin position="2191"/>
        <end position="2201"/>
    </location>
</feature>
<evidence type="ECO:0000313" key="10">
    <source>
        <dbReference type="Proteomes" id="UP000070700"/>
    </source>
</evidence>
<feature type="compositionally biased region" description="Basic and acidic residues" evidence="5">
    <location>
        <begin position="1877"/>
        <end position="1893"/>
    </location>
</feature>
<comment type="similarity">
    <text evidence="2">Belongs to the THOC2 family.</text>
</comment>
<dbReference type="OrthoDB" id="29024at2759"/>
<dbReference type="InterPro" id="IPR040007">
    <property type="entry name" value="Tho2"/>
</dbReference>
<feature type="compositionally biased region" description="Basic and acidic residues" evidence="5">
    <location>
        <begin position="580"/>
        <end position="590"/>
    </location>
</feature>
<feature type="compositionally biased region" description="Basic and acidic residues" evidence="5">
    <location>
        <begin position="1169"/>
        <end position="1183"/>
    </location>
</feature>
<feature type="compositionally biased region" description="Basic and acidic residues" evidence="5">
    <location>
        <begin position="1919"/>
        <end position="1931"/>
    </location>
</feature>
<feature type="compositionally biased region" description="Basic and acidic residues" evidence="5">
    <location>
        <begin position="32"/>
        <end position="44"/>
    </location>
</feature>
<proteinExistence type="inferred from homology"/>
<dbReference type="Pfam" id="PF11732">
    <property type="entry name" value="Thoc2"/>
    <property type="match status" value="1"/>
</dbReference>
<keyword evidence="4" id="KW-0539">Nucleus</keyword>
<dbReference type="PANTHER" id="PTHR21597:SF0">
    <property type="entry name" value="THO COMPLEX SUBUNIT 2"/>
    <property type="match status" value="1"/>
</dbReference>
<dbReference type="InterPro" id="IPR021726">
    <property type="entry name" value="THO_THOC2_N"/>
</dbReference>
<evidence type="ECO:0000256" key="4">
    <source>
        <dbReference type="ARBA" id="ARBA00023242"/>
    </source>
</evidence>
<dbReference type="Proteomes" id="UP000070700">
    <property type="component" value="Unassembled WGS sequence"/>
</dbReference>
<protein>
    <recommendedName>
        <fullName evidence="3">THO complex subunit 2</fullName>
    </recommendedName>
</protein>
<feature type="compositionally biased region" description="Basic and acidic residues" evidence="5">
    <location>
        <begin position="1702"/>
        <end position="1776"/>
    </location>
</feature>
<feature type="compositionally biased region" description="Pro residues" evidence="5">
    <location>
        <begin position="2202"/>
        <end position="2215"/>
    </location>
</feature>
<dbReference type="KEGG" id="psco:LY89DRAFT_736250"/>
<dbReference type="GO" id="GO:0003729">
    <property type="term" value="F:mRNA binding"/>
    <property type="evidence" value="ECO:0007669"/>
    <property type="project" value="TreeGrafter"/>
</dbReference>
<feature type="region of interest" description="Disordered" evidence="5">
    <location>
        <begin position="1167"/>
        <end position="1201"/>
    </location>
</feature>
<evidence type="ECO:0000259" key="7">
    <source>
        <dbReference type="Pfam" id="PF11732"/>
    </source>
</evidence>
<name>A0A194X1X7_MOLSC</name>
<dbReference type="GO" id="GO:0006397">
    <property type="term" value="P:mRNA processing"/>
    <property type="evidence" value="ECO:0007669"/>
    <property type="project" value="InterPro"/>
</dbReference>
<accession>A0A194X1X7</accession>
<keyword evidence="10" id="KW-1185">Reference proteome</keyword>
<feature type="compositionally biased region" description="Basic and acidic residues" evidence="5">
    <location>
        <begin position="1628"/>
        <end position="1658"/>
    </location>
</feature>
<organism evidence="9 10">
    <name type="scientific">Mollisia scopiformis</name>
    <name type="common">Conifer needle endophyte fungus</name>
    <name type="synonym">Phialocephala scopiformis</name>
    <dbReference type="NCBI Taxonomy" id="149040"/>
    <lineage>
        <taxon>Eukaryota</taxon>
        <taxon>Fungi</taxon>
        <taxon>Dikarya</taxon>
        <taxon>Ascomycota</taxon>
        <taxon>Pezizomycotina</taxon>
        <taxon>Leotiomycetes</taxon>
        <taxon>Helotiales</taxon>
        <taxon>Mollisiaceae</taxon>
        <taxon>Mollisia</taxon>
    </lineage>
</organism>
<dbReference type="EMBL" id="KQ947420">
    <property type="protein sequence ID" value="KUJ14203.1"/>
    <property type="molecule type" value="Genomic_DNA"/>
</dbReference>
<feature type="compositionally biased region" description="Polar residues" evidence="5">
    <location>
        <begin position="1615"/>
        <end position="1625"/>
    </location>
</feature>
<dbReference type="STRING" id="149040.A0A194X1X7"/>
<feature type="region of interest" description="Disordered" evidence="5">
    <location>
        <begin position="1"/>
        <end position="114"/>
    </location>
</feature>
<dbReference type="PANTHER" id="PTHR21597">
    <property type="entry name" value="THO2 PROTEIN"/>
    <property type="match status" value="1"/>
</dbReference>
<feature type="compositionally biased region" description="Pro residues" evidence="5">
    <location>
        <begin position="2010"/>
        <end position="2022"/>
    </location>
</feature>
<dbReference type="Pfam" id="PF11262">
    <property type="entry name" value="Tho2"/>
    <property type="match status" value="1"/>
</dbReference>
<feature type="domain" description="THO complex subunit 2 N-terminal" evidence="8">
    <location>
        <begin position="126"/>
        <end position="850"/>
    </location>
</feature>
<dbReference type="GO" id="GO:0006406">
    <property type="term" value="P:mRNA export from nucleus"/>
    <property type="evidence" value="ECO:0007669"/>
    <property type="project" value="InterPro"/>
</dbReference>
<dbReference type="RefSeq" id="XP_018068558.1">
    <property type="nucleotide sequence ID" value="XM_018220096.1"/>
</dbReference>